<organism evidence="2 3">
    <name type="scientific">Methylobacterium cerastii</name>
    <dbReference type="NCBI Taxonomy" id="932741"/>
    <lineage>
        <taxon>Bacteria</taxon>
        <taxon>Pseudomonadati</taxon>
        <taxon>Pseudomonadota</taxon>
        <taxon>Alphaproteobacteria</taxon>
        <taxon>Hyphomicrobiales</taxon>
        <taxon>Methylobacteriaceae</taxon>
        <taxon>Methylobacterium</taxon>
    </lineage>
</organism>
<gene>
    <name evidence="2" type="ORF">AFCDBAGC_1269</name>
</gene>
<evidence type="ECO:0000256" key="1">
    <source>
        <dbReference type="SAM" id="MobiDB-lite"/>
    </source>
</evidence>
<protein>
    <submittedName>
        <fullName evidence="2">Uncharacterized protein</fullName>
    </submittedName>
</protein>
<proteinExistence type="predicted"/>
<evidence type="ECO:0000313" key="3">
    <source>
        <dbReference type="Proteomes" id="UP001055117"/>
    </source>
</evidence>
<dbReference type="EMBL" id="BPQG01000013">
    <property type="protein sequence ID" value="GJD43417.1"/>
    <property type="molecule type" value="Genomic_DNA"/>
</dbReference>
<reference evidence="2 3" key="1">
    <citation type="journal article" date="2021" name="Front. Microbiol.">
        <title>Comprehensive Comparative Genomics and Phenotyping of Methylobacterium Species.</title>
        <authorList>
            <person name="Alessa O."/>
            <person name="Ogura Y."/>
            <person name="Fujitani Y."/>
            <person name="Takami H."/>
            <person name="Hayashi T."/>
            <person name="Sahin N."/>
            <person name="Tani A."/>
        </authorList>
    </citation>
    <scope>NUCLEOTIDE SEQUENCE [LARGE SCALE GENOMIC DNA]</scope>
    <source>
        <strain evidence="2 3">DSM 23679</strain>
    </source>
</reference>
<feature type="region of interest" description="Disordered" evidence="1">
    <location>
        <begin position="39"/>
        <end position="67"/>
    </location>
</feature>
<evidence type="ECO:0000313" key="2">
    <source>
        <dbReference type="EMBL" id="GJD43417.1"/>
    </source>
</evidence>
<name>A0ABQ4QET1_9HYPH</name>
<keyword evidence="3" id="KW-1185">Reference proteome</keyword>
<comment type="caution">
    <text evidence="2">The sequence shown here is derived from an EMBL/GenBank/DDBJ whole genome shotgun (WGS) entry which is preliminary data.</text>
</comment>
<dbReference type="Proteomes" id="UP001055117">
    <property type="component" value="Unassembled WGS sequence"/>
</dbReference>
<accession>A0ABQ4QET1</accession>
<sequence>MPAALPSRMIPEKVVAAFRPPVVSVAPAPPPLVTVPAPESEPVVCAKPPRSRVAPEPTETALPAPRAVPEPIRSVPAEIVVAPV</sequence>
<feature type="compositionally biased region" description="Low complexity" evidence="1">
    <location>
        <begin position="54"/>
        <end position="67"/>
    </location>
</feature>